<dbReference type="Proteomes" id="UP000800097">
    <property type="component" value="Unassembled WGS sequence"/>
</dbReference>
<name>A0A6A6J8C7_WESOR</name>
<dbReference type="GO" id="GO:0004497">
    <property type="term" value="F:monooxygenase activity"/>
    <property type="evidence" value="ECO:0007669"/>
    <property type="project" value="UniProtKB-KW"/>
</dbReference>
<dbReference type="PANTHER" id="PTHR35042">
    <property type="entry name" value="ANTHRONE OXYGENASE ENCC"/>
    <property type="match status" value="1"/>
</dbReference>
<feature type="transmembrane region" description="Helical" evidence="8">
    <location>
        <begin position="29"/>
        <end position="49"/>
    </location>
</feature>
<evidence type="ECO:0000256" key="4">
    <source>
        <dbReference type="ARBA" id="ARBA00023002"/>
    </source>
</evidence>
<feature type="transmembrane region" description="Helical" evidence="8">
    <location>
        <begin position="69"/>
        <end position="88"/>
    </location>
</feature>
<keyword evidence="10" id="KW-1185">Reference proteome</keyword>
<comment type="subcellular location">
    <subcellularLocation>
        <location evidence="1">Membrane</location>
        <topology evidence="1">Multi-pass membrane protein</topology>
    </subcellularLocation>
</comment>
<keyword evidence="2 8" id="KW-0812">Transmembrane</keyword>
<evidence type="ECO:0000256" key="6">
    <source>
        <dbReference type="ARBA" id="ARBA00023136"/>
    </source>
</evidence>
<dbReference type="OrthoDB" id="5954308at2759"/>
<keyword evidence="4" id="KW-0560">Oxidoreductase</keyword>
<accession>A0A6A6J8C7</accession>
<evidence type="ECO:0000256" key="3">
    <source>
        <dbReference type="ARBA" id="ARBA00022989"/>
    </source>
</evidence>
<protein>
    <submittedName>
        <fullName evidence="9">DUF1772-domain-containing protein</fullName>
    </submittedName>
</protein>
<evidence type="ECO:0000256" key="2">
    <source>
        <dbReference type="ARBA" id="ARBA00022692"/>
    </source>
</evidence>
<keyword evidence="3 8" id="KW-1133">Transmembrane helix</keyword>
<gene>
    <name evidence="9" type="ORF">EI97DRAFT_436595</name>
</gene>
<dbReference type="Pfam" id="PF08592">
    <property type="entry name" value="Anthrone_oxy"/>
    <property type="match status" value="1"/>
</dbReference>
<evidence type="ECO:0000313" key="10">
    <source>
        <dbReference type="Proteomes" id="UP000800097"/>
    </source>
</evidence>
<dbReference type="RefSeq" id="XP_033650360.1">
    <property type="nucleotide sequence ID" value="XM_033799147.1"/>
</dbReference>
<reference evidence="9" key="1">
    <citation type="journal article" date="2020" name="Stud. Mycol.">
        <title>101 Dothideomycetes genomes: a test case for predicting lifestyles and emergence of pathogens.</title>
        <authorList>
            <person name="Haridas S."/>
            <person name="Albert R."/>
            <person name="Binder M."/>
            <person name="Bloem J."/>
            <person name="Labutti K."/>
            <person name="Salamov A."/>
            <person name="Andreopoulos B."/>
            <person name="Baker S."/>
            <person name="Barry K."/>
            <person name="Bills G."/>
            <person name="Bluhm B."/>
            <person name="Cannon C."/>
            <person name="Castanera R."/>
            <person name="Culley D."/>
            <person name="Daum C."/>
            <person name="Ezra D."/>
            <person name="Gonzalez J."/>
            <person name="Henrissat B."/>
            <person name="Kuo A."/>
            <person name="Liang C."/>
            <person name="Lipzen A."/>
            <person name="Lutzoni F."/>
            <person name="Magnuson J."/>
            <person name="Mondo S."/>
            <person name="Nolan M."/>
            <person name="Ohm R."/>
            <person name="Pangilinan J."/>
            <person name="Park H.-J."/>
            <person name="Ramirez L."/>
            <person name="Alfaro M."/>
            <person name="Sun H."/>
            <person name="Tritt A."/>
            <person name="Yoshinaga Y."/>
            <person name="Zwiers L.-H."/>
            <person name="Turgeon B."/>
            <person name="Goodwin S."/>
            <person name="Spatafora J."/>
            <person name="Crous P."/>
            <person name="Grigoriev I."/>
        </authorList>
    </citation>
    <scope>NUCLEOTIDE SEQUENCE</scope>
    <source>
        <strain evidence="9">CBS 379.55</strain>
    </source>
</reference>
<organism evidence="9 10">
    <name type="scientific">Westerdykella ornata</name>
    <dbReference type="NCBI Taxonomy" id="318751"/>
    <lineage>
        <taxon>Eukaryota</taxon>
        <taxon>Fungi</taxon>
        <taxon>Dikarya</taxon>
        <taxon>Ascomycota</taxon>
        <taxon>Pezizomycotina</taxon>
        <taxon>Dothideomycetes</taxon>
        <taxon>Pleosporomycetidae</taxon>
        <taxon>Pleosporales</taxon>
        <taxon>Sporormiaceae</taxon>
        <taxon>Westerdykella</taxon>
    </lineage>
</organism>
<dbReference type="AlphaFoldDB" id="A0A6A6J8C7"/>
<feature type="transmembrane region" description="Helical" evidence="8">
    <location>
        <begin position="121"/>
        <end position="144"/>
    </location>
</feature>
<evidence type="ECO:0000256" key="8">
    <source>
        <dbReference type="SAM" id="Phobius"/>
    </source>
</evidence>
<evidence type="ECO:0000256" key="5">
    <source>
        <dbReference type="ARBA" id="ARBA00023033"/>
    </source>
</evidence>
<dbReference type="GO" id="GO:0016020">
    <property type="term" value="C:membrane"/>
    <property type="evidence" value="ECO:0007669"/>
    <property type="project" value="UniProtKB-SubCell"/>
</dbReference>
<dbReference type="EMBL" id="ML986516">
    <property type="protein sequence ID" value="KAF2272821.1"/>
    <property type="molecule type" value="Genomic_DNA"/>
</dbReference>
<comment type="similarity">
    <text evidence="7">Belongs to the anthrone oxygenase family.</text>
</comment>
<dbReference type="InterPro" id="IPR013901">
    <property type="entry name" value="Anthrone_oxy"/>
</dbReference>
<evidence type="ECO:0000256" key="1">
    <source>
        <dbReference type="ARBA" id="ARBA00004141"/>
    </source>
</evidence>
<dbReference type="GeneID" id="54552322"/>
<evidence type="ECO:0000256" key="7">
    <source>
        <dbReference type="ARBA" id="ARBA00034313"/>
    </source>
</evidence>
<keyword evidence="5" id="KW-0503">Monooxygenase</keyword>
<keyword evidence="6 8" id="KW-0472">Membrane</keyword>
<sequence length="149" mass="16098">MASISIVTVPVLFDTVTQPLPLLTQWARLYHYGHMVMPAFCVAATSLFAYSALRNRVAASATNPKPWRIYASAAATTISMVPFTWIVMAPTNNRLFGLKELAGGKSSAADFAEVRGLIASWAWMHIARSVFPLVGAVLGLRGVLGELSM</sequence>
<dbReference type="PANTHER" id="PTHR35042:SF3">
    <property type="entry name" value="ANTHRONE OXYGENASE-RELATED"/>
    <property type="match status" value="1"/>
</dbReference>
<evidence type="ECO:0000313" key="9">
    <source>
        <dbReference type="EMBL" id="KAF2272821.1"/>
    </source>
</evidence>
<proteinExistence type="inferred from homology"/>